<dbReference type="Proteomes" id="UP000663844">
    <property type="component" value="Unassembled WGS sequence"/>
</dbReference>
<gene>
    <name evidence="1" type="ORF">OXD698_LOCUS47299</name>
</gene>
<accession>A0A820J9M7</accession>
<evidence type="ECO:0000313" key="1">
    <source>
        <dbReference type="EMBL" id="CAF4323434.1"/>
    </source>
</evidence>
<dbReference type="EMBL" id="CAJOAZ010018181">
    <property type="protein sequence ID" value="CAF4323434.1"/>
    <property type="molecule type" value="Genomic_DNA"/>
</dbReference>
<proteinExistence type="predicted"/>
<protein>
    <submittedName>
        <fullName evidence="1">Uncharacterized protein</fullName>
    </submittedName>
</protein>
<organism evidence="1 2">
    <name type="scientific">Adineta steineri</name>
    <dbReference type="NCBI Taxonomy" id="433720"/>
    <lineage>
        <taxon>Eukaryota</taxon>
        <taxon>Metazoa</taxon>
        <taxon>Spiralia</taxon>
        <taxon>Gnathifera</taxon>
        <taxon>Rotifera</taxon>
        <taxon>Eurotatoria</taxon>
        <taxon>Bdelloidea</taxon>
        <taxon>Adinetida</taxon>
        <taxon>Adinetidae</taxon>
        <taxon>Adineta</taxon>
    </lineage>
</organism>
<sequence>RIGISSTTNTYHRVPTDESDENINETFQQESHPRHCHHVTTNRADQNNLLIWLDENSNKFSLDTEYTKNIFCKIYPGSCVFYDQSHQFLLDIHNEKFQHNKILLIISGSSVGTR</sequence>
<comment type="caution">
    <text evidence="1">The sequence shown here is derived from an EMBL/GenBank/DDBJ whole genome shotgun (WGS) entry which is preliminary data.</text>
</comment>
<feature type="non-terminal residue" evidence="1">
    <location>
        <position position="1"/>
    </location>
</feature>
<evidence type="ECO:0000313" key="2">
    <source>
        <dbReference type="Proteomes" id="UP000663844"/>
    </source>
</evidence>
<reference evidence="1" key="1">
    <citation type="submission" date="2021-02" db="EMBL/GenBank/DDBJ databases">
        <authorList>
            <person name="Nowell W R."/>
        </authorList>
    </citation>
    <scope>NUCLEOTIDE SEQUENCE</scope>
</reference>
<dbReference type="AlphaFoldDB" id="A0A820J9M7"/>
<name>A0A820J9M7_9BILA</name>
<feature type="non-terminal residue" evidence="1">
    <location>
        <position position="114"/>
    </location>
</feature>